<organism evidence="9 10">
    <name type="scientific">Penicillium daleae</name>
    <dbReference type="NCBI Taxonomy" id="63821"/>
    <lineage>
        <taxon>Eukaryota</taxon>
        <taxon>Fungi</taxon>
        <taxon>Dikarya</taxon>
        <taxon>Ascomycota</taxon>
        <taxon>Pezizomycotina</taxon>
        <taxon>Eurotiomycetes</taxon>
        <taxon>Eurotiomycetidae</taxon>
        <taxon>Eurotiales</taxon>
        <taxon>Aspergillaceae</taxon>
        <taxon>Penicillium</taxon>
    </lineage>
</organism>
<comment type="caution">
    <text evidence="9">The sequence shown here is derived from an EMBL/GenBank/DDBJ whole genome shotgun (WGS) entry which is preliminary data.</text>
</comment>
<name>A0AAD6BX15_9EURO</name>
<feature type="compositionally biased region" description="Basic and acidic residues" evidence="6">
    <location>
        <begin position="593"/>
        <end position="608"/>
    </location>
</feature>
<comment type="subcellular location">
    <subcellularLocation>
        <location evidence="1">Membrane</location>
        <topology evidence="1">Multi-pass membrane protein</topology>
    </subcellularLocation>
</comment>
<evidence type="ECO:0000313" key="10">
    <source>
        <dbReference type="Proteomes" id="UP001213681"/>
    </source>
</evidence>
<dbReference type="GeneID" id="81603089"/>
<reference evidence="9" key="2">
    <citation type="journal article" date="2023" name="IMA Fungus">
        <title>Comparative genomic study of the Penicillium genus elucidates a diverse pangenome and 15 lateral gene transfer events.</title>
        <authorList>
            <person name="Petersen C."/>
            <person name="Sorensen T."/>
            <person name="Nielsen M.R."/>
            <person name="Sondergaard T.E."/>
            <person name="Sorensen J.L."/>
            <person name="Fitzpatrick D.A."/>
            <person name="Frisvad J.C."/>
            <person name="Nielsen K.L."/>
        </authorList>
    </citation>
    <scope>NUCLEOTIDE SEQUENCE</scope>
    <source>
        <strain evidence="9">IBT 16125</strain>
    </source>
</reference>
<accession>A0AAD6BX15</accession>
<feature type="transmembrane region" description="Helical" evidence="7">
    <location>
        <begin position="307"/>
        <end position="325"/>
    </location>
</feature>
<feature type="region of interest" description="Disordered" evidence="6">
    <location>
        <begin position="575"/>
        <end position="625"/>
    </location>
</feature>
<evidence type="ECO:0000256" key="5">
    <source>
        <dbReference type="ARBA" id="ARBA00023136"/>
    </source>
</evidence>
<feature type="transmembrane region" description="Helical" evidence="7">
    <location>
        <begin position="345"/>
        <end position="370"/>
    </location>
</feature>
<evidence type="ECO:0000256" key="4">
    <source>
        <dbReference type="ARBA" id="ARBA00022989"/>
    </source>
</evidence>
<dbReference type="CDD" id="cd17502">
    <property type="entry name" value="MFS_Azr1_MDR_like"/>
    <property type="match status" value="1"/>
</dbReference>
<sequence>MSSNNHDEMDSTQKENTILKGDDTIASPTQESTTADLEKDIEPGISSRTAENEPNEEQTETQPAEDTGESSNYLNGSRLYILSAAFTFAGIMLAIDGSILSTAIPRITSEFNSIDDIGWYASAYLLAQMSLQPTFGRVYIYFEAKIMFLISLLAFEVGSVICAVAPSSPVLILGRAIAGAAAAGMLTGNLAIFGQVVPLRNRPRGMAIMTGLYSIATLAGPTVGGLLTDSRLTWRFCFWINLPFGFIAAVIVIFILHRKPGKLSNLPLKEKIGRLDLASAAVLTASLVCLFLGLQWGGSTDPWSAPRVWGCLIGFAVLCVIFIGLQAHRKEKATIPLRLLEQRTVAICCIFSGLYGVAIVTHSYLLPIWFQGVKGTDATMSGVYMLPFTVASTVAVLVAGFSITASGHYVPFMWVGSLVYVAGSALYATLKTNSDAGRFLGSQILAGAGFGTAIQVTFIGVQVVTPAIDMPTVCALEVFFRQLGGSVGISVAQSIFLNTLTSHLRNVAGIDPETIIHAGVIEGSWSDHMMNPSTIKLVKDALNTAITRAFLLPIGATAFAAVVSLGMERRQIEDDRVVSPKKGAGTNENEGNPSDKRPAMVLDDRPAMKEPTLYENVTNGERGSK</sequence>
<feature type="transmembrane region" description="Helical" evidence="7">
    <location>
        <begin position="382"/>
        <end position="405"/>
    </location>
</feature>
<dbReference type="GO" id="GO:0022857">
    <property type="term" value="F:transmembrane transporter activity"/>
    <property type="evidence" value="ECO:0007669"/>
    <property type="project" value="InterPro"/>
</dbReference>
<evidence type="ECO:0000256" key="2">
    <source>
        <dbReference type="ARBA" id="ARBA00007520"/>
    </source>
</evidence>
<evidence type="ECO:0000256" key="7">
    <source>
        <dbReference type="SAM" id="Phobius"/>
    </source>
</evidence>
<feature type="transmembrane region" description="Helical" evidence="7">
    <location>
        <begin position="117"/>
        <end position="135"/>
    </location>
</feature>
<protein>
    <submittedName>
        <fullName evidence="9">Aspyridones efflux protein</fullName>
    </submittedName>
</protein>
<reference evidence="9" key="1">
    <citation type="submission" date="2022-12" db="EMBL/GenBank/DDBJ databases">
        <authorList>
            <person name="Petersen C."/>
        </authorList>
    </citation>
    <scope>NUCLEOTIDE SEQUENCE</scope>
    <source>
        <strain evidence="9">IBT 16125</strain>
    </source>
</reference>
<dbReference type="InterPro" id="IPR020846">
    <property type="entry name" value="MFS_dom"/>
</dbReference>
<gene>
    <name evidence="9" type="ORF">N7458_009464</name>
</gene>
<keyword evidence="4 7" id="KW-1133">Transmembrane helix</keyword>
<feature type="compositionally biased region" description="Polar residues" evidence="6">
    <location>
        <begin position="26"/>
        <end position="35"/>
    </location>
</feature>
<feature type="region of interest" description="Disordered" evidence="6">
    <location>
        <begin position="1"/>
        <end position="71"/>
    </location>
</feature>
<feature type="transmembrane region" description="Helical" evidence="7">
    <location>
        <begin position="172"/>
        <end position="193"/>
    </location>
</feature>
<keyword evidence="3 7" id="KW-0812">Transmembrane</keyword>
<evidence type="ECO:0000313" key="9">
    <source>
        <dbReference type="EMBL" id="KAJ5438466.1"/>
    </source>
</evidence>
<feature type="transmembrane region" description="Helical" evidence="7">
    <location>
        <begin position="205"/>
        <end position="227"/>
    </location>
</feature>
<dbReference type="PANTHER" id="PTHR23501:SF199">
    <property type="entry name" value="MFS EFFLUX TRANSPORTER INPD-RELATED"/>
    <property type="match status" value="1"/>
</dbReference>
<feature type="domain" description="Major facilitator superfamily (MFS) profile" evidence="8">
    <location>
        <begin position="82"/>
        <end position="572"/>
    </location>
</feature>
<feature type="compositionally biased region" description="Basic and acidic residues" evidence="6">
    <location>
        <begin position="1"/>
        <end position="13"/>
    </location>
</feature>
<feature type="transmembrane region" description="Helical" evidence="7">
    <location>
        <begin position="277"/>
        <end position="295"/>
    </location>
</feature>
<dbReference type="InterPro" id="IPR036259">
    <property type="entry name" value="MFS_trans_sf"/>
</dbReference>
<keyword evidence="10" id="KW-1185">Reference proteome</keyword>
<dbReference type="RefSeq" id="XP_056761695.1">
    <property type="nucleotide sequence ID" value="XM_056912846.1"/>
</dbReference>
<proteinExistence type="inferred from homology"/>
<feature type="compositionally biased region" description="Polar residues" evidence="6">
    <location>
        <begin position="615"/>
        <end position="625"/>
    </location>
</feature>
<feature type="transmembrane region" description="Helical" evidence="7">
    <location>
        <begin position="79"/>
        <end position="105"/>
    </location>
</feature>
<feature type="transmembrane region" description="Helical" evidence="7">
    <location>
        <begin position="147"/>
        <end position="166"/>
    </location>
</feature>
<dbReference type="InterPro" id="IPR011701">
    <property type="entry name" value="MFS"/>
</dbReference>
<feature type="transmembrane region" description="Helical" evidence="7">
    <location>
        <begin position="412"/>
        <end position="430"/>
    </location>
</feature>
<evidence type="ECO:0000259" key="8">
    <source>
        <dbReference type="PROSITE" id="PS50850"/>
    </source>
</evidence>
<dbReference type="PANTHER" id="PTHR23501">
    <property type="entry name" value="MAJOR FACILITATOR SUPERFAMILY"/>
    <property type="match status" value="1"/>
</dbReference>
<dbReference type="SUPFAM" id="SSF103473">
    <property type="entry name" value="MFS general substrate transporter"/>
    <property type="match status" value="1"/>
</dbReference>
<dbReference type="Pfam" id="PF07690">
    <property type="entry name" value="MFS_1"/>
    <property type="match status" value="1"/>
</dbReference>
<dbReference type="Proteomes" id="UP001213681">
    <property type="component" value="Unassembled WGS sequence"/>
</dbReference>
<comment type="similarity">
    <text evidence="2">Belongs to the major facilitator superfamily. TCR/Tet family.</text>
</comment>
<feature type="transmembrane region" description="Helical" evidence="7">
    <location>
        <begin position="233"/>
        <end position="256"/>
    </location>
</feature>
<evidence type="ECO:0000256" key="6">
    <source>
        <dbReference type="SAM" id="MobiDB-lite"/>
    </source>
</evidence>
<dbReference type="EMBL" id="JAPVEA010000008">
    <property type="protein sequence ID" value="KAJ5438466.1"/>
    <property type="molecule type" value="Genomic_DNA"/>
</dbReference>
<evidence type="ECO:0000256" key="3">
    <source>
        <dbReference type="ARBA" id="ARBA00022692"/>
    </source>
</evidence>
<keyword evidence="5 7" id="KW-0472">Membrane</keyword>
<dbReference type="GO" id="GO:0005886">
    <property type="term" value="C:plasma membrane"/>
    <property type="evidence" value="ECO:0007669"/>
    <property type="project" value="TreeGrafter"/>
</dbReference>
<feature type="transmembrane region" description="Helical" evidence="7">
    <location>
        <begin position="545"/>
        <end position="566"/>
    </location>
</feature>
<dbReference type="PROSITE" id="PS50850">
    <property type="entry name" value="MFS"/>
    <property type="match status" value="1"/>
</dbReference>
<evidence type="ECO:0000256" key="1">
    <source>
        <dbReference type="ARBA" id="ARBA00004141"/>
    </source>
</evidence>
<dbReference type="Gene3D" id="1.20.1250.20">
    <property type="entry name" value="MFS general substrate transporter like domains"/>
    <property type="match status" value="1"/>
</dbReference>
<dbReference type="AlphaFoldDB" id="A0AAD6BX15"/>